<evidence type="ECO:0000256" key="2">
    <source>
        <dbReference type="ARBA" id="ARBA00022741"/>
    </source>
</evidence>
<dbReference type="EC" id="6.3.3.2" evidence="5"/>
<reference evidence="6 7" key="1">
    <citation type="submission" date="2016-11" db="EMBL/GenBank/DDBJ databases">
        <authorList>
            <person name="Jaros S."/>
            <person name="Januszkiewicz K."/>
            <person name="Wedrychowicz H."/>
        </authorList>
    </citation>
    <scope>NUCLEOTIDE SEQUENCE [LARGE SCALE GENOMIC DNA]</scope>
    <source>
        <strain evidence="6 7">IBRC-M 10683</strain>
    </source>
</reference>
<dbReference type="NCBIfam" id="TIGR02727">
    <property type="entry name" value="MTHFS_bact"/>
    <property type="match status" value="1"/>
</dbReference>
<feature type="binding site" evidence="4">
    <location>
        <begin position="3"/>
        <end position="7"/>
    </location>
    <ligand>
        <name>ATP</name>
        <dbReference type="ChEBI" id="CHEBI:30616"/>
    </ligand>
</feature>
<dbReference type="STRING" id="930117.SAMN05216225_1001491"/>
<sequence length="188" mass="21656">MDKSELRSFAINKLKNIDEHEKKIIEENLTTKLTGSDLWKQANTIGITISKGFEWETKTIIEQGWAAGKTIAVPKCLPESKEMQFYSFTDYSELEVVYYNLLEPKPESNKEINSNEIDLLIVPGLLFDKKGYRIGFGGGYYDRYLVNYPNVTISLAFHEQLLDSIPTEPFDIPVQYIVTNEQIVECWN</sequence>
<dbReference type="InterPro" id="IPR024185">
    <property type="entry name" value="FTHF_cligase-like_sf"/>
</dbReference>
<feature type="binding site" evidence="4">
    <location>
        <position position="54"/>
    </location>
    <ligand>
        <name>substrate</name>
    </ligand>
</feature>
<evidence type="ECO:0000256" key="1">
    <source>
        <dbReference type="ARBA" id="ARBA00010638"/>
    </source>
</evidence>
<dbReference type="OrthoDB" id="9801938at2"/>
<dbReference type="AlphaFoldDB" id="A0A1M5D2U4"/>
<dbReference type="PIRSF" id="PIRSF006806">
    <property type="entry name" value="FTHF_cligase"/>
    <property type="match status" value="1"/>
</dbReference>
<dbReference type="GO" id="GO:0035999">
    <property type="term" value="P:tetrahydrofolate interconversion"/>
    <property type="evidence" value="ECO:0007669"/>
    <property type="project" value="TreeGrafter"/>
</dbReference>
<comment type="similarity">
    <text evidence="1 5">Belongs to the 5-formyltetrahydrofolate cyclo-ligase family.</text>
</comment>
<proteinExistence type="inferred from homology"/>
<keyword evidence="3 4" id="KW-0067">ATP-binding</keyword>
<keyword evidence="5" id="KW-0460">Magnesium</keyword>
<dbReference type="InterPro" id="IPR002698">
    <property type="entry name" value="FTHF_cligase"/>
</dbReference>
<keyword evidence="2 4" id="KW-0547">Nucleotide-binding</keyword>
<gene>
    <name evidence="6" type="ORF">SAMN05216225_1001491</name>
</gene>
<accession>A0A1M5D2U4</accession>
<dbReference type="Pfam" id="PF01812">
    <property type="entry name" value="5-FTHF_cyc-lig"/>
    <property type="match status" value="1"/>
</dbReference>
<evidence type="ECO:0000256" key="4">
    <source>
        <dbReference type="PIRSR" id="PIRSR006806-1"/>
    </source>
</evidence>
<evidence type="ECO:0000256" key="3">
    <source>
        <dbReference type="ARBA" id="ARBA00022840"/>
    </source>
</evidence>
<dbReference type="PANTHER" id="PTHR23407:SF1">
    <property type="entry name" value="5-FORMYLTETRAHYDROFOLATE CYCLO-LIGASE"/>
    <property type="match status" value="1"/>
</dbReference>
<dbReference type="GO" id="GO:0046872">
    <property type="term" value="F:metal ion binding"/>
    <property type="evidence" value="ECO:0007669"/>
    <property type="project" value="UniProtKB-KW"/>
</dbReference>
<dbReference type="Gene3D" id="3.40.50.10420">
    <property type="entry name" value="NagB/RpiA/CoA transferase-like"/>
    <property type="match status" value="1"/>
</dbReference>
<comment type="cofactor">
    <cofactor evidence="5">
        <name>Mg(2+)</name>
        <dbReference type="ChEBI" id="CHEBI:18420"/>
    </cofactor>
</comment>
<keyword evidence="7" id="KW-1185">Reference proteome</keyword>
<dbReference type="SUPFAM" id="SSF100950">
    <property type="entry name" value="NagB/RpiA/CoA transferase-like"/>
    <property type="match status" value="1"/>
</dbReference>
<protein>
    <recommendedName>
        <fullName evidence="5">5-formyltetrahydrofolate cyclo-ligase</fullName>
        <ecNumber evidence="5">6.3.3.2</ecNumber>
    </recommendedName>
</protein>
<keyword evidence="6" id="KW-0436">Ligase</keyword>
<keyword evidence="5" id="KW-0479">Metal-binding</keyword>
<dbReference type="InterPro" id="IPR037171">
    <property type="entry name" value="NagB/RpiA_transferase-like"/>
</dbReference>
<dbReference type="RefSeq" id="WP_072887634.1">
    <property type="nucleotide sequence ID" value="NZ_FQVW01000001.1"/>
</dbReference>
<dbReference type="GO" id="GO:0005524">
    <property type="term" value="F:ATP binding"/>
    <property type="evidence" value="ECO:0007669"/>
    <property type="project" value="UniProtKB-KW"/>
</dbReference>
<feature type="binding site" evidence="4">
    <location>
        <position position="49"/>
    </location>
    <ligand>
        <name>substrate</name>
    </ligand>
</feature>
<organism evidence="6 7">
    <name type="scientific">Ornithinibacillus halophilus</name>
    <dbReference type="NCBI Taxonomy" id="930117"/>
    <lineage>
        <taxon>Bacteria</taxon>
        <taxon>Bacillati</taxon>
        <taxon>Bacillota</taxon>
        <taxon>Bacilli</taxon>
        <taxon>Bacillales</taxon>
        <taxon>Bacillaceae</taxon>
        <taxon>Ornithinibacillus</taxon>
    </lineage>
</organism>
<evidence type="ECO:0000256" key="5">
    <source>
        <dbReference type="RuleBase" id="RU361279"/>
    </source>
</evidence>
<dbReference type="GO" id="GO:0009396">
    <property type="term" value="P:folic acid-containing compound biosynthetic process"/>
    <property type="evidence" value="ECO:0007669"/>
    <property type="project" value="TreeGrafter"/>
</dbReference>
<feature type="binding site" evidence="4">
    <location>
        <begin position="133"/>
        <end position="141"/>
    </location>
    <ligand>
        <name>ATP</name>
        <dbReference type="ChEBI" id="CHEBI:30616"/>
    </ligand>
</feature>
<dbReference type="PANTHER" id="PTHR23407">
    <property type="entry name" value="ATPASE INHIBITOR/5-FORMYLTETRAHYDROFOLATE CYCLO-LIGASE"/>
    <property type="match status" value="1"/>
</dbReference>
<dbReference type="Proteomes" id="UP000183988">
    <property type="component" value="Unassembled WGS sequence"/>
</dbReference>
<comment type="catalytic activity">
    <reaction evidence="5">
        <text>(6S)-5-formyl-5,6,7,8-tetrahydrofolate + ATP = (6R)-5,10-methenyltetrahydrofolate + ADP + phosphate</text>
        <dbReference type="Rhea" id="RHEA:10488"/>
        <dbReference type="ChEBI" id="CHEBI:30616"/>
        <dbReference type="ChEBI" id="CHEBI:43474"/>
        <dbReference type="ChEBI" id="CHEBI:57455"/>
        <dbReference type="ChEBI" id="CHEBI:57457"/>
        <dbReference type="ChEBI" id="CHEBI:456216"/>
        <dbReference type="EC" id="6.3.3.2"/>
    </reaction>
</comment>
<dbReference type="EMBL" id="FQVW01000001">
    <property type="protein sequence ID" value="SHF61112.1"/>
    <property type="molecule type" value="Genomic_DNA"/>
</dbReference>
<evidence type="ECO:0000313" key="6">
    <source>
        <dbReference type="EMBL" id="SHF61112.1"/>
    </source>
</evidence>
<evidence type="ECO:0000313" key="7">
    <source>
        <dbReference type="Proteomes" id="UP000183988"/>
    </source>
</evidence>
<name>A0A1M5D2U4_9BACI</name>
<dbReference type="GO" id="GO:0030272">
    <property type="term" value="F:5-formyltetrahydrofolate cyclo-ligase activity"/>
    <property type="evidence" value="ECO:0007669"/>
    <property type="project" value="UniProtKB-EC"/>
</dbReference>